<dbReference type="Pfam" id="PF01925">
    <property type="entry name" value="TauE"/>
    <property type="match status" value="1"/>
</dbReference>
<keyword evidence="3 5" id="KW-1133">Transmembrane helix</keyword>
<evidence type="ECO:0000313" key="6">
    <source>
        <dbReference type="EMBL" id="AEC02954.1"/>
    </source>
</evidence>
<dbReference type="Proteomes" id="UP000007939">
    <property type="component" value="Chromosome"/>
</dbReference>
<evidence type="ECO:0000256" key="2">
    <source>
        <dbReference type="ARBA" id="ARBA00022692"/>
    </source>
</evidence>
<keyword evidence="4 5" id="KW-0472">Membrane</keyword>
<dbReference type="PANTHER" id="PTHR43701">
    <property type="entry name" value="MEMBRANE TRANSPORTER PROTEIN MJ0441-RELATED"/>
    <property type="match status" value="1"/>
</dbReference>
<feature type="transmembrane region" description="Helical" evidence="5">
    <location>
        <begin position="20"/>
        <end position="46"/>
    </location>
</feature>
<gene>
    <name evidence="6" type="ordered locus">Spico_1756</name>
</gene>
<keyword evidence="5" id="KW-1003">Cell membrane</keyword>
<comment type="similarity">
    <text evidence="5">Belongs to the 4-toluene sulfonate uptake permease (TSUP) (TC 2.A.102) family.</text>
</comment>
<evidence type="ECO:0000256" key="4">
    <source>
        <dbReference type="ARBA" id="ARBA00023136"/>
    </source>
</evidence>
<dbReference type="eggNOG" id="COG0730">
    <property type="taxonomic scope" value="Bacteria"/>
</dbReference>
<reference evidence="6 7" key="2">
    <citation type="journal article" date="2012" name="Stand. Genomic Sci.">
        <title>Complete genome sequence of the termite hindgut bacterium Spirochaeta coccoides type strain (SPN1(T)), reclassification in the genus Sphaerochaeta as Sphaerochaeta coccoides comb. nov. and emendations of the family Spirochaetaceae and the genus Sphaerochaeta.</title>
        <authorList>
            <person name="Abt B."/>
            <person name="Han C."/>
            <person name="Scheuner C."/>
            <person name="Lu M."/>
            <person name="Lapidus A."/>
            <person name="Nolan M."/>
            <person name="Lucas S."/>
            <person name="Hammon N."/>
            <person name="Deshpande S."/>
            <person name="Cheng J.F."/>
            <person name="Tapia R."/>
            <person name="Goodwin L.A."/>
            <person name="Pitluck S."/>
            <person name="Liolios K."/>
            <person name="Pagani I."/>
            <person name="Ivanova N."/>
            <person name="Mavromatis K."/>
            <person name="Mikhailova N."/>
            <person name="Huntemann M."/>
            <person name="Pati A."/>
            <person name="Chen A."/>
            <person name="Palaniappan K."/>
            <person name="Land M."/>
            <person name="Hauser L."/>
            <person name="Brambilla E.M."/>
            <person name="Rohde M."/>
            <person name="Spring S."/>
            <person name="Gronow S."/>
            <person name="Goker M."/>
            <person name="Woyke T."/>
            <person name="Bristow J."/>
            <person name="Eisen J.A."/>
            <person name="Markowitz V."/>
            <person name="Hugenholtz P."/>
            <person name="Kyrpides N.C."/>
            <person name="Klenk H.P."/>
            <person name="Detter J.C."/>
        </authorList>
    </citation>
    <scope>NUCLEOTIDE SEQUENCE [LARGE SCALE GENOMIC DNA]</scope>
    <source>
        <strain evidence="7">ATCC BAA-1237 / DSM 17374 / SPN1</strain>
    </source>
</reference>
<feature type="transmembrane region" description="Helical" evidence="5">
    <location>
        <begin position="91"/>
        <end position="113"/>
    </location>
</feature>
<feature type="transmembrane region" description="Helical" evidence="5">
    <location>
        <begin position="196"/>
        <end position="218"/>
    </location>
</feature>
<accession>F4GLC2</accession>
<feature type="transmembrane region" description="Helical" evidence="5">
    <location>
        <begin position="125"/>
        <end position="143"/>
    </location>
</feature>
<evidence type="ECO:0000256" key="5">
    <source>
        <dbReference type="RuleBase" id="RU363041"/>
    </source>
</evidence>
<dbReference type="PANTHER" id="PTHR43701:SF2">
    <property type="entry name" value="MEMBRANE TRANSPORTER PROTEIN YJNA-RELATED"/>
    <property type="match status" value="1"/>
</dbReference>
<feature type="transmembrane region" description="Helical" evidence="5">
    <location>
        <begin position="224"/>
        <end position="243"/>
    </location>
</feature>
<feature type="transmembrane region" description="Helical" evidence="5">
    <location>
        <begin position="163"/>
        <end position="189"/>
    </location>
</feature>
<dbReference type="OrthoDB" id="3181470at2"/>
<keyword evidence="2 5" id="KW-0812">Transmembrane</keyword>
<evidence type="ECO:0000313" key="7">
    <source>
        <dbReference type="Proteomes" id="UP000007939"/>
    </source>
</evidence>
<evidence type="ECO:0000256" key="3">
    <source>
        <dbReference type="ARBA" id="ARBA00022989"/>
    </source>
</evidence>
<comment type="subcellular location">
    <subcellularLocation>
        <location evidence="5">Cell membrane</location>
        <topology evidence="5">Multi-pass membrane protein</topology>
    </subcellularLocation>
    <subcellularLocation>
        <location evidence="1">Membrane</location>
        <topology evidence="1">Multi-pass membrane protein</topology>
    </subcellularLocation>
</comment>
<dbReference type="HOGENOM" id="CLU_045498_8_0_12"/>
<dbReference type="AlphaFoldDB" id="F4GLC2"/>
<dbReference type="KEGG" id="scc:Spico_1756"/>
<feature type="transmembrane region" description="Helical" evidence="5">
    <location>
        <begin position="255"/>
        <end position="275"/>
    </location>
</feature>
<dbReference type="GO" id="GO:0005886">
    <property type="term" value="C:plasma membrane"/>
    <property type="evidence" value="ECO:0007669"/>
    <property type="project" value="UniProtKB-SubCell"/>
</dbReference>
<reference evidence="7" key="1">
    <citation type="submission" date="2011-04" db="EMBL/GenBank/DDBJ databases">
        <title>The complete genome of Spirochaeta coccoides DSM 17374.</title>
        <authorList>
            <person name="Lucas S."/>
            <person name="Copeland A."/>
            <person name="Lapidus A."/>
            <person name="Bruce D."/>
            <person name="Goodwin L."/>
            <person name="Pitluck S."/>
            <person name="Peters L."/>
            <person name="Kyrpides N."/>
            <person name="Mavromatis K."/>
            <person name="Pagani I."/>
            <person name="Ivanova N."/>
            <person name="Ovchinnikova G."/>
            <person name="Lu M."/>
            <person name="Detter J.C."/>
            <person name="Tapia R."/>
            <person name="Han C."/>
            <person name="Land M."/>
            <person name="Hauser L."/>
            <person name="Markowitz V."/>
            <person name="Cheng J.-F."/>
            <person name="Hugenholtz P."/>
            <person name="Woyke T."/>
            <person name="Wu D."/>
            <person name="Spring S."/>
            <person name="Schroeder M."/>
            <person name="Brambilla E."/>
            <person name="Klenk H.-P."/>
            <person name="Eisen J.A."/>
        </authorList>
    </citation>
    <scope>NUCLEOTIDE SEQUENCE [LARGE SCALE GENOMIC DNA]</scope>
    <source>
        <strain evidence="7">ATCC BAA-1237 / DSM 17374 / SPN1</strain>
    </source>
</reference>
<dbReference type="InterPro" id="IPR051598">
    <property type="entry name" value="TSUP/Inactive_protease-like"/>
</dbReference>
<feature type="transmembrane region" description="Helical" evidence="5">
    <location>
        <begin position="58"/>
        <end position="79"/>
    </location>
</feature>
<organism evidence="6 7">
    <name type="scientific">Parasphaerochaeta coccoides (strain ATCC BAA-1237 / DSM 17374 / SPN1)</name>
    <name type="common">Sphaerochaeta coccoides</name>
    <dbReference type="NCBI Taxonomy" id="760011"/>
    <lineage>
        <taxon>Bacteria</taxon>
        <taxon>Pseudomonadati</taxon>
        <taxon>Spirochaetota</taxon>
        <taxon>Spirochaetia</taxon>
        <taxon>Spirochaetales</taxon>
        <taxon>Sphaerochaetaceae</taxon>
        <taxon>Parasphaerochaeta</taxon>
    </lineage>
</organism>
<proteinExistence type="inferred from homology"/>
<evidence type="ECO:0000256" key="1">
    <source>
        <dbReference type="ARBA" id="ARBA00004141"/>
    </source>
</evidence>
<dbReference type="EMBL" id="CP002659">
    <property type="protein sequence ID" value="AEC02954.1"/>
    <property type="molecule type" value="Genomic_DNA"/>
</dbReference>
<sequence length="282" mass="30190">MHVTIEDVNVWFLYGEDREVSSVIVFVTFIATVIGSISGIGGGVIIKPVMDAVSGLTVSVISFLCGTTVLAMTSVALLTRKDGEVRVNGKIGTLLAIGSVLGGIIGKEALFFIRQAAGNDELVGFTQNIILVILTAMVFLYTVRKNKIETLHVVHPVLCLSSGLFLGLCSSFLGIGGGPVNIMILSYLFSMDSKHAALNSLFIIFFSQLASLAMTILTNSVPDFPWLLLILMIASGICGALLGRKVSLKLSHAHVDRLFMAVMVVIIGLSLYNVFMFGMGRK</sequence>
<dbReference type="STRING" id="760011.Spico_1756"/>
<keyword evidence="7" id="KW-1185">Reference proteome</keyword>
<dbReference type="InterPro" id="IPR002781">
    <property type="entry name" value="TM_pro_TauE-like"/>
</dbReference>
<protein>
    <recommendedName>
        <fullName evidence="5">Probable membrane transporter protein</fullName>
    </recommendedName>
</protein>
<name>F4GLC2_PARC1</name>